<organism evidence="1 2">
    <name type="scientific">Sporosarcina aquimarina</name>
    <dbReference type="NCBI Taxonomy" id="114975"/>
    <lineage>
        <taxon>Bacteria</taxon>
        <taxon>Bacillati</taxon>
        <taxon>Bacillota</taxon>
        <taxon>Bacilli</taxon>
        <taxon>Bacillales</taxon>
        <taxon>Caryophanaceae</taxon>
        <taxon>Sporosarcina</taxon>
    </lineage>
</organism>
<comment type="caution">
    <text evidence="1">The sequence shown here is derived from an EMBL/GenBank/DDBJ whole genome shotgun (WGS) entry which is preliminary data.</text>
</comment>
<protein>
    <submittedName>
        <fullName evidence="1">Alpha-ribazole-5-phosphate synthase</fullName>
    </submittedName>
</protein>
<evidence type="ECO:0000313" key="2">
    <source>
        <dbReference type="Proteomes" id="UP001280629"/>
    </source>
</evidence>
<dbReference type="Proteomes" id="UP001280629">
    <property type="component" value="Unassembled WGS sequence"/>
</dbReference>
<evidence type="ECO:0000313" key="1">
    <source>
        <dbReference type="EMBL" id="MDW0108611.1"/>
    </source>
</evidence>
<dbReference type="RefSeq" id="WP_317933798.1">
    <property type="nucleotide sequence ID" value="NZ_JAUBDH010000001.1"/>
</dbReference>
<reference evidence="1 2" key="1">
    <citation type="submission" date="2023-06" db="EMBL/GenBank/DDBJ databases">
        <title>Sporosarcina sp. nov., isolated from Korean traditional fermented seafood 'Jeotgal'.</title>
        <authorList>
            <person name="Yang A.-I."/>
            <person name="Shin N.-R."/>
        </authorList>
    </citation>
    <scope>NUCLEOTIDE SEQUENCE [LARGE SCALE GENOMIC DNA]</scope>
    <source>
        <strain evidence="1 2">KCTC3840</strain>
    </source>
</reference>
<keyword evidence="2" id="KW-1185">Reference proteome</keyword>
<sequence>MIAYRNAIQLGDWIVTTDNSGGIGEKMDDLVAVPDQITARFATRVALLEQWAAGAEPVAVLLHNFSGNASWHRYCEGIRDVFDEIGITMPPISGSSETNMSLRQSAVAVTLMGKQKLESSESTGDWYTYGTPLVGEEVLTKESEIASLTVLDEARRTGLIQRLWPVGSSGVLAEWRAATGNPDCDAASPLDVTCSAGPATVVLLQIDKEKLPNAKRHFGTLLHALR</sequence>
<proteinExistence type="predicted"/>
<gene>
    <name evidence="1" type="ORF">QT716_00960</name>
</gene>
<name>A0ABU4FVC6_9BACL</name>
<accession>A0ABU4FVC6</accession>
<dbReference type="EMBL" id="JAUBDH010000001">
    <property type="protein sequence ID" value="MDW0108611.1"/>
    <property type="molecule type" value="Genomic_DNA"/>
</dbReference>